<sequence>MNILYLADAHSSHTKKFVDYFLGKGHEVSVFSLSSGEIDGARVQSLNIKNESGLSSFKKFFLYYSKIGKLKKFINEVKPDIVHAHYASSYGMLARLSGKKYILSVWGSDVYDFPNENILKKHLIKKNLNKASVILSTSKDMKLEAKKFTDKEIIVTPFGVDINEYRPMEVERISDFTVGTIKAFYKKYGFDYLIEGYKGFLEETGADSKLILAGKGPDFDEIVKKVLDLGIKDKVIFPGFINKEEVIKTFNQMDVAVFPSVLDSESFGVAAVEAGACGVCQIVSNVGGLPEATNPGVSSILVPKENSNAIREALVKLYKDRSLLEKMSTEARKYVEDNYNIEDNFAVIEKIYNNFNKFQNKKELD</sequence>
<accession>A0AAW9MPX9</accession>
<dbReference type="Pfam" id="PF00534">
    <property type="entry name" value="Glycos_transf_1"/>
    <property type="match status" value="1"/>
</dbReference>
<dbReference type="PANTHER" id="PTHR45947:SF3">
    <property type="entry name" value="SULFOQUINOVOSYL TRANSFERASE SQD2"/>
    <property type="match status" value="1"/>
</dbReference>
<dbReference type="RefSeq" id="WP_324619362.1">
    <property type="nucleotide sequence ID" value="NZ_JAYKOT010000003.1"/>
</dbReference>
<protein>
    <submittedName>
        <fullName evidence="3">Glycosyltransferase</fullName>
        <ecNumber evidence="3">2.4.-.-</ecNumber>
    </submittedName>
</protein>
<reference evidence="3 4" key="1">
    <citation type="submission" date="2024-01" db="EMBL/GenBank/DDBJ databases">
        <title>Complete genome sequence of Citroniella saccharovorans strain M6.X9, isolated from human fecal sample.</title>
        <authorList>
            <person name="Cheng G."/>
            <person name="Westerholm M."/>
            <person name="Schnurer A."/>
        </authorList>
    </citation>
    <scope>NUCLEOTIDE SEQUENCE [LARGE SCALE GENOMIC DNA]</scope>
    <source>
        <strain evidence="3 4">DSM 29873</strain>
    </source>
</reference>
<dbReference type="Pfam" id="PF13477">
    <property type="entry name" value="Glyco_trans_4_2"/>
    <property type="match status" value="1"/>
</dbReference>
<keyword evidence="4" id="KW-1185">Reference proteome</keyword>
<keyword evidence="3" id="KW-0328">Glycosyltransferase</keyword>
<evidence type="ECO:0000313" key="4">
    <source>
        <dbReference type="Proteomes" id="UP001357733"/>
    </source>
</evidence>
<dbReference type="InterPro" id="IPR050194">
    <property type="entry name" value="Glycosyltransferase_grp1"/>
</dbReference>
<organism evidence="3 4">
    <name type="scientific">Citroniella saccharovorans</name>
    <dbReference type="NCBI Taxonomy" id="2053367"/>
    <lineage>
        <taxon>Bacteria</taxon>
        <taxon>Bacillati</taxon>
        <taxon>Bacillota</taxon>
        <taxon>Tissierellia</taxon>
        <taxon>Tissierellales</taxon>
        <taxon>Peptoniphilaceae</taxon>
        <taxon>Citroniella</taxon>
    </lineage>
</organism>
<gene>
    <name evidence="3" type="ORF">VLK81_03880</name>
</gene>
<name>A0AAW9MPX9_9FIRM</name>
<feature type="domain" description="Glycosyl transferase family 1" evidence="1">
    <location>
        <begin position="172"/>
        <end position="333"/>
    </location>
</feature>
<dbReference type="Proteomes" id="UP001357733">
    <property type="component" value="Unassembled WGS sequence"/>
</dbReference>
<dbReference type="PANTHER" id="PTHR45947">
    <property type="entry name" value="SULFOQUINOVOSYL TRANSFERASE SQD2"/>
    <property type="match status" value="1"/>
</dbReference>
<evidence type="ECO:0000259" key="1">
    <source>
        <dbReference type="Pfam" id="PF00534"/>
    </source>
</evidence>
<evidence type="ECO:0000313" key="3">
    <source>
        <dbReference type="EMBL" id="MEB3429169.1"/>
    </source>
</evidence>
<keyword evidence="3" id="KW-0808">Transferase</keyword>
<dbReference type="Gene3D" id="3.40.50.2000">
    <property type="entry name" value="Glycogen Phosphorylase B"/>
    <property type="match status" value="2"/>
</dbReference>
<dbReference type="GO" id="GO:0016757">
    <property type="term" value="F:glycosyltransferase activity"/>
    <property type="evidence" value="ECO:0007669"/>
    <property type="project" value="UniProtKB-KW"/>
</dbReference>
<feature type="domain" description="Glycosyltransferase subfamily 4-like N-terminal" evidence="2">
    <location>
        <begin position="3"/>
        <end position="138"/>
    </location>
</feature>
<dbReference type="InterPro" id="IPR001296">
    <property type="entry name" value="Glyco_trans_1"/>
</dbReference>
<dbReference type="AlphaFoldDB" id="A0AAW9MPX9"/>
<dbReference type="SUPFAM" id="SSF53756">
    <property type="entry name" value="UDP-Glycosyltransferase/glycogen phosphorylase"/>
    <property type="match status" value="1"/>
</dbReference>
<proteinExistence type="predicted"/>
<evidence type="ECO:0000259" key="2">
    <source>
        <dbReference type="Pfam" id="PF13477"/>
    </source>
</evidence>
<comment type="caution">
    <text evidence="3">The sequence shown here is derived from an EMBL/GenBank/DDBJ whole genome shotgun (WGS) entry which is preliminary data.</text>
</comment>
<dbReference type="InterPro" id="IPR028098">
    <property type="entry name" value="Glyco_trans_4-like_N"/>
</dbReference>
<dbReference type="EMBL" id="JAYKOT010000003">
    <property type="protein sequence ID" value="MEB3429169.1"/>
    <property type="molecule type" value="Genomic_DNA"/>
</dbReference>
<dbReference type="EC" id="2.4.-.-" evidence="3"/>